<keyword evidence="4" id="KW-1185">Reference proteome</keyword>
<protein>
    <submittedName>
        <fullName evidence="3">Uncharacterized protein</fullName>
    </submittedName>
</protein>
<feature type="transmembrane region" description="Helical" evidence="2">
    <location>
        <begin position="120"/>
        <end position="143"/>
    </location>
</feature>
<feature type="compositionally biased region" description="Basic and acidic residues" evidence="1">
    <location>
        <begin position="165"/>
        <end position="179"/>
    </location>
</feature>
<dbReference type="AlphaFoldDB" id="A0A3M6URK6"/>
<dbReference type="EMBL" id="RCHS01000870">
    <property type="protein sequence ID" value="RMX56306.1"/>
    <property type="molecule type" value="Genomic_DNA"/>
</dbReference>
<dbReference type="Proteomes" id="UP000275408">
    <property type="component" value="Unassembled WGS sequence"/>
</dbReference>
<reference evidence="3 4" key="1">
    <citation type="journal article" date="2018" name="Sci. Rep.">
        <title>Comparative analysis of the Pocillopora damicornis genome highlights role of immune system in coral evolution.</title>
        <authorList>
            <person name="Cunning R."/>
            <person name="Bay R.A."/>
            <person name="Gillette P."/>
            <person name="Baker A.C."/>
            <person name="Traylor-Knowles N."/>
        </authorList>
    </citation>
    <scope>NUCLEOTIDE SEQUENCE [LARGE SCALE GENOMIC DNA]</scope>
    <source>
        <strain evidence="3">RSMAS</strain>
        <tissue evidence="3">Whole animal</tissue>
    </source>
</reference>
<name>A0A3M6URK6_POCDA</name>
<accession>A0A3M6URK6</accession>
<gene>
    <name evidence="3" type="ORF">pdam_00021641</name>
</gene>
<comment type="caution">
    <text evidence="3">The sequence shown here is derived from an EMBL/GenBank/DDBJ whole genome shotgun (WGS) entry which is preliminary data.</text>
</comment>
<evidence type="ECO:0000313" key="4">
    <source>
        <dbReference type="Proteomes" id="UP000275408"/>
    </source>
</evidence>
<organism evidence="3 4">
    <name type="scientific">Pocillopora damicornis</name>
    <name type="common">Cauliflower coral</name>
    <name type="synonym">Millepora damicornis</name>
    <dbReference type="NCBI Taxonomy" id="46731"/>
    <lineage>
        <taxon>Eukaryota</taxon>
        <taxon>Metazoa</taxon>
        <taxon>Cnidaria</taxon>
        <taxon>Anthozoa</taxon>
        <taxon>Hexacorallia</taxon>
        <taxon>Scleractinia</taxon>
        <taxon>Astrocoeniina</taxon>
        <taxon>Pocilloporidae</taxon>
        <taxon>Pocillopora</taxon>
    </lineage>
</organism>
<evidence type="ECO:0000256" key="2">
    <source>
        <dbReference type="SAM" id="Phobius"/>
    </source>
</evidence>
<proteinExistence type="predicted"/>
<evidence type="ECO:0000256" key="1">
    <source>
        <dbReference type="SAM" id="MobiDB-lite"/>
    </source>
</evidence>
<keyword evidence="2" id="KW-0812">Transmembrane</keyword>
<keyword evidence="2" id="KW-0472">Membrane</keyword>
<keyword evidence="2" id="KW-1133">Transmembrane helix</keyword>
<evidence type="ECO:0000313" key="3">
    <source>
        <dbReference type="EMBL" id="RMX56306.1"/>
    </source>
</evidence>
<sequence>MEPGKGTTVSYTTGRTSTTAETTIPTASTTAKIASAATTESITAETTKSTKNSVTTVSYTTTRTSTTAETTTPADVDIITTEDYVTTISYTTTRTSTTAETTTPADVDIMTTEDYGKQQLYHYAVYALAGIVLVFLIIIGALIRRLRQAVRTGRNIVTDHDIPVSPAERQEPESGHYMELRPPQMQSPEPTYEPLQSRYSTHYYSNVGFVGEKSGNDDVRVYENVESGGIV</sequence>
<feature type="region of interest" description="Disordered" evidence="1">
    <location>
        <begin position="165"/>
        <end position="193"/>
    </location>
</feature>